<reference evidence="2" key="1">
    <citation type="submission" date="2016-11" db="UniProtKB">
        <authorList>
            <consortium name="WormBaseParasite"/>
        </authorList>
    </citation>
    <scope>IDENTIFICATION</scope>
    <source>
        <strain evidence="2">KR3021</strain>
    </source>
</reference>
<protein>
    <submittedName>
        <fullName evidence="2">B box-type domain-containing protein</fullName>
    </submittedName>
</protein>
<name>A0AC35UD02_9BILA</name>
<proteinExistence type="predicted"/>
<sequence length="959" mass="106000">MENDIPAGGAKDLPTNFTLMSFLEIHIKASEENSEEVEAYINRFNMSRCTSCGERSNDVNSFELCVGCMKSHTDKLKHDLKKLTVQIKRLSIRLTESVSNITKTIEGTKSNCKVEKQGIHDYVEKHIAEIRKKEANFVSEINIFESTELSLLNCLKSAIELEKYNIDDSCQFIDDVIEGKTETEYSNLLHLKKQFADGIIYLRNFQPDIDEFFGKKIRFSVGDDASKLAVAISNWGEIGLAIPGQFASRYLKIAEHYVSKPFRLSIENDCVKNSKRAQEIEERTIENLPYSRMSMRKSPPLDDFGSRYGRSRLTYGSHNAYENGRSSPGPTSSNHMLGSNPWSKLSDVILDPTINKETKASTKKEVPTKTSVKKEVETKPSVKNEVETKKTKEVLSKKRDIEKKDTCTESNLLPQIVAVSPSELIKKEITRRKSTDTQKPSAPVIVNTHTSSHNTSTDATNNDEGDTSPGSSHSPPVLKKEDSKSGEDSDNPNARASLVERASPLPCAVDFNIGSSDSSSATDIDSDVARNSNHEKPPHSSSKSSQILSVNNFKTSGSSIGEVPSWIARRKHRDHGSRTQSNPNPDDIKAALALAKTFESPSNSKSNLTREGSPGSSRVQQLLKERADRLASVEYKCDVGESSNERRSRGTRDRTPSLERSKNKSGKIGRINSFSCNIIDYESKGIPLFCIKKNEKVQCAKGVSGTPGREFVVVDASGIISMYTKEGRFINSFGSCGKNPEQFDQAMGVAFNRSKYEIIISDAGSNNIKIFDITGKLIRVFGRYGSGNGEFNQPWGVHVDEMGFIFVCDKGNHRVQIFDHVGNFIRIIGTGKGSGPTQFNHPLYVAVHKRSQNIYVSDSSNHRISIFENTGIPLFSFGTEGYSLGSLQIPKGLAVDDQGFVVVADSGNRRVQIFANDGSFFAAFGTFGNNPGQFKSIEDLTILNGNIIVTDSTNGVQIF</sequence>
<dbReference type="WBParaSite" id="RSKR_0000954100.1">
    <property type="protein sequence ID" value="RSKR_0000954100.1"/>
    <property type="gene ID" value="RSKR_0000954100"/>
</dbReference>
<accession>A0AC35UD02</accession>
<dbReference type="Proteomes" id="UP000095286">
    <property type="component" value="Unplaced"/>
</dbReference>
<evidence type="ECO:0000313" key="2">
    <source>
        <dbReference type="WBParaSite" id="RSKR_0000954100.1"/>
    </source>
</evidence>
<evidence type="ECO:0000313" key="1">
    <source>
        <dbReference type="Proteomes" id="UP000095286"/>
    </source>
</evidence>
<organism evidence="1 2">
    <name type="scientific">Rhabditophanes sp. KR3021</name>
    <dbReference type="NCBI Taxonomy" id="114890"/>
    <lineage>
        <taxon>Eukaryota</taxon>
        <taxon>Metazoa</taxon>
        <taxon>Ecdysozoa</taxon>
        <taxon>Nematoda</taxon>
        <taxon>Chromadorea</taxon>
        <taxon>Rhabditida</taxon>
        <taxon>Tylenchina</taxon>
        <taxon>Panagrolaimomorpha</taxon>
        <taxon>Strongyloidoidea</taxon>
        <taxon>Alloionematidae</taxon>
        <taxon>Rhabditophanes</taxon>
    </lineage>
</organism>